<accession>A0A2A9M5B1</accession>
<dbReference type="AlphaFoldDB" id="A0A2A9M5B1"/>
<proteinExistence type="predicted"/>
<feature type="region of interest" description="Disordered" evidence="1">
    <location>
        <begin position="1"/>
        <end position="135"/>
    </location>
</feature>
<feature type="compositionally biased region" description="Low complexity" evidence="1">
    <location>
        <begin position="39"/>
        <end position="59"/>
    </location>
</feature>
<name>A0A2A9M5B1_BESBE</name>
<dbReference type="VEuPathDB" id="ToxoDB:BESB_083280"/>
<evidence type="ECO:0000313" key="2">
    <source>
        <dbReference type="EMBL" id="PFH33129.1"/>
    </source>
</evidence>
<gene>
    <name evidence="2" type="ORF">BESB_083280</name>
</gene>
<comment type="caution">
    <text evidence="2">The sequence shown here is derived from an EMBL/GenBank/DDBJ whole genome shotgun (WGS) entry which is preliminary data.</text>
</comment>
<evidence type="ECO:0000313" key="3">
    <source>
        <dbReference type="Proteomes" id="UP000224006"/>
    </source>
</evidence>
<dbReference type="GeneID" id="40313254"/>
<reference evidence="2 3" key="1">
    <citation type="submission" date="2017-09" db="EMBL/GenBank/DDBJ databases">
        <title>Genome sequencing of Besnoitia besnoiti strain Bb-Ger1.</title>
        <authorList>
            <person name="Schares G."/>
            <person name="Venepally P."/>
            <person name="Lorenzi H.A."/>
        </authorList>
    </citation>
    <scope>NUCLEOTIDE SEQUENCE [LARGE SCALE GENOMIC DNA]</scope>
    <source>
        <strain evidence="2 3">Bb-Ger1</strain>
    </source>
</reference>
<feature type="region of interest" description="Disordered" evidence="1">
    <location>
        <begin position="293"/>
        <end position="329"/>
    </location>
</feature>
<protein>
    <submittedName>
        <fullName evidence="2">Uncharacterized protein</fullName>
    </submittedName>
</protein>
<dbReference type="Proteomes" id="UP000224006">
    <property type="component" value="Chromosome VIII"/>
</dbReference>
<dbReference type="CDD" id="cd08368">
    <property type="entry name" value="LIM"/>
    <property type="match status" value="1"/>
</dbReference>
<sequence>MASTPPARRAVVPIASASDQFRAGSSLRSPPSSVGGGRTASAARSGASSGGVPARRGSAQSRHGVRSSHGTIRHSGENGAPTSGARGGPSRAPSGQKGTGAGPRDRARPLTSTRSPEKLSGEEPGAANRATGPSKCAACGKSIEGGQRFMELAVTLPKSSSATSQQRKARGKASADLASDGAVVKAPFHLTCLHCSECGQALSDPPPGGASAQDSPIVISTQSAVEVLTGSQAAASQGRGLATKGAAGRKAPATQAALLQYFVAHAKCKERPCAVCHLPIALHDAKIALPDAAPAGEKQKAEPVGHRNRGQRGTQKSAEAAGGEGLRAG</sequence>
<organism evidence="2 3">
    <name type="scientific">Besnoitia besnoiti</name>
    <name type="common">Apicomplexan protozoan</name>
    <dbReference type="NCBI Taxonomy" id="94643"/>
    <lineage>
        <taxon>Eukaryota</taxon>
        <taxon>Sar</taxon>
        <taxon>Alveolata</taxon>
        <taxon>Apicomplexa</taxon>
        <taxon>Conoidasida</taxon>
        <taxon>Coccidia</taxon>
        <taxon>Eucoccidiorida</taxon>
        <taxon>Eimeriorina</taxon>
        <taxon>Sarcocystidae</taxon>
        <taxon>Besnoitia</taxon>
    </lineage>
</organism>
<keyword evidence="3" id="KW-1185">Reference proteome</keyword>
<dbReference type="Gene3D" id="2.10.110.10">
    <property type="entry name" value="Cysteine Rich Protein"/>
    <property type="match status" value="1"/>
</dbReference>
<dbReference type="KEGG" id="bbes:BESB_083280"/>
<dbReference type="EMBL" id="NWUJ01000009">
    <property type="protein sequence ID" value="PFH33129.1"/>
    <property type="molecule type" value="Genomic_DNA"/>
</dbReference>
<dbReference type="RefSeq" id="XP_029217138.1">
    <property type="nucleotide sequence ID" value="XM_029366678.1"/>
</dbReference>
<evidence type="ECO:0000256" key="1">
    <source>
        <dbReference type="SAM" id="MobiDB-lite"/>
    </source>
</evidence>